<proteinExistence type="predicted"/>
<dbReference type="Proteomes" id="UP000053558">
    <property type="component" value="Unassembled WGS sequence"/>
</dbReference>
<sequence length="526" mass="58206">MHHCLYVSDITGVICSFLPPGPLNNLARTCKALSEPALDMLYADLSSPVDLLRCLPPDLVDYQARSFDNISCLGFKRALAESDWTVLQQYARRVRALSYHSVTRSTEFIYSAVFRALCESPIRPLLPSLRVFHWDCNAMTDAREVTFILFMLSPSVTEVCLANAYRAGPSLMSSLPSVSLALERLSLHVDNLDGLYLNFSALSDVLPRLGRLKHFALTYADPMRSRPPPSIIDLAASLPSLEGLTLIPVPELSYEELAGVVGLMHTAPMFPMLGRLRICGTAESCLAFMYRVGNFPRVSSAAANFVDIREPLLFVESFASFFSASELRNLDLKLTATSGVSEEEALRPRECIGNTLRPFMRFSRLESLELSQSGMVHLCDADITDLAPAWPHLRTFSTSCVIHELAALGYRHEEGRLTFEGVETLIRCCSHLQEVKVSLDARVKVAEGFLDEARDGPCNRAISRIDLVDSPVDDPHVVARVLKHLLPSLTSIRHDGDDGSRTAWKQIEQLLNKEGGPGLNVGVDSR</sequence>
<comment type="caution">
    <text evidence="1">The sequence shown here is derived from an EMBL/GenBank/DDBJ whole genome shotgun (WGS) entry which is preliminary data.</text>
</comment>
<dbReference type="EMBL" id="JH711576">
    <property type="protein sequence ID" value="EIW83265.1"/>
    <property type="molecule type" value="Genomic_DNA"/>
</dbReference>
<evidence type="ECO:0000313" key="1">
    <source>
        <dbReference type="EMBL" id="EIW83265.1"/>
    </source>
</evidence>
<reference evidence="2" key="1">
    <citation type="journal article" date="2012" name="Science">
        <title>The Paleozoic origin of enzymatic lignin decomposition reconstructed from 31 fungal genomes.</title>
        <authorList>
            <person name="Floudas D."/>
            <person name="Binder M."/>
            <person name="Riley R."/>
            <person name="Barry K."/>
            <person name="Blanchette R.A."/>
            <person name="Henrissat B."/>
            <person name="Martinez A.T."/>
            <person name="Otillar R."/>
            <person name="Spatafora J.W."/>
            <person name="Yadav J.S."/>
            <person name="Aerts A."/>
            <person name="Benoit I."/>
            <person name="Boyd A."/>
            <person name="Carlson A."/>
            <person name="Copeland A."/>
            <person name="Coutinho P.M."/>
            <person name="de Vries R.P."/>
            <person name="Ferreira P."/>
            <person name="Findley K."/>
            <person name="Foster B."/>
            <person name="Gaskell J."/>
            <person name="Glotzer D."/>
            <person name="Gorecki P."/>
            <person name="Heitman J."/>
            <person name="Hesse C."/>
            <person name="Hori C."/>
            <person name="Igarashi K."/>
            <person name="Jurgens J.A."/>
            <person name="Kallen N."/>
            <person name="Kersten P."/>
            <person name="Kohler A."/>
            <person name="Kuees U."/>
            <person name="Kumar T.K.A."/>
            <person name="Kuo A."/>
            <person name="LaButti K."/>
            <person name="Larrondo L.F."/>
            <person name="Lindquist E."/>
            <person name="Ling A."/>
            <person name="Lombard V."/>
            <person name="Lucas S."/>
            <person name="Lundell T."/>
            <person name="Martin R."/>
            <person name="McLaughlin D.J."/>
            <person name="Morgenstern I."/>
            <person name="Morin E."/>
            <person name="Murat C."/>
            <person name="Nagy L.G."/>
            <person name="Nolan M."/>
            <person name="Ohm R.A."/>
            <person name="Patyshakuliyeva A."/>
            <person name="Rokas A."/>
            <person name="Ruiz-Duenas F.J."/>
            <person name="Sabat G."/>
            <person name="Salamov A."/>
            <person name="Samejima M."/>
            <person name="Schmutz J."/>
            <person name="Slot J.C."/>
            <person name="St John F."/>
            <person name="Stenlid J."/>
            <person name="Sun H."/>
            <person name="Sun S."/>
            <person name="Syed K."/>
            <person name="Tsang A."/>
            <person name="Wiebenga A."/>
            <person name="Young D."/>
            <person name="Pisabarro A."/>
            <person name="Eastwood D.C."/>
            <person name="Martin F."/>
            <person name="Cullen D."/>
            <person name="Grigoriev I.V."/>
            <person name="Hibbett D.S."/>
        </authorList>
    </citation>
    <scope>NUCLEOTIDE SEQUENCE [LARGE SCALE GENOMIC DNA]</scope>
    <source>
        <strain evidence="2">RWD-64-598 SS2</strain>
    </source>
</reference>
<evidence type="ECO:0000313" key="2">
    <source>
        <dbReference type="Proteomes" id="UP000053558"/>
    </source>
</evidence>
<evidence type="ECO:0008006" key="3">
    <source>
        <dbReference type="Google" id="ProtNLM"/>
    </source>
</evidence>
<dbReference type="RefSeq" id="XP_007767074.1">
    <property type="nucleotide sequence ID" value="XM_007768884.1"/>
</dbReference>
<keyword evidence="2" id="KW-1185">Reference proteome</keyword>
<dbReference type="OrthoDB" id="3543113at2759"/>
<dbReference type="Gene3D" id="3.80.10.10">
    <property type="entry name" value="Ribonuclease Inhibitor"/>
    <property type="match status" value="1"/>
</dbReference>
<name>A0A5M3MX25_CONPW</name>
<dbReference type="OMA" id="SITICLQ"/>
<dbReference type="AlphaFoldDB" id="A0A5M3MX25"/>
<protein>
    <recommendedName>
        <fullName evidence="3">F-box domain-containing protein</fullName>
    </recommendedName>
</protein>
<dbReference type="InterPro" id="IPR032675">
    <property type="entry name" value="LRR_dom_sf"/>
</dbReference>
<accession>A0A5M3MX25</accession>
<gene>
    <name evidence="1" type="ORF">CONPUDRAFT_152291</name>
</gene>
<dbReference type="SUPFAM" id="SSF52047">
    <property type="entry name" value="RNI-like"/>
    <property type="match status" value="1"/>
</dbReference>
<dbReference type="GeneID" id="19202978"/>
<organism evidence="1 2">
    <name type="scientific">Coniophora puteana (strain RWD-64-598)</name>
    <name type="common">Brown rot fungus</name>
    <dbReference type="NCBI Taxonomy" id="741705"/>
    <lineage>
        <taxon>Eukaryota</taxon>
        <taxon>Fungi</taxon>
        <taxon>Dikarya</taxon>
        <taxon>Basidiomycota</taxon>
        <taxon>Agaricomycotina</taxon>
        <taxon>Agaricomycetes</taxon>
        <taxon>Agaricomycetidae</taxon>
        <taxon>Boletales</taxon>
        <taxon>Coniophorineae</taxon>
        <taxon>Coniophoraceae</taxon>
        <taxon>Coniophora</taxon>
    </lineage>
</organism>
<dbReference type="KEGG" id="cput:CONPUDRAFT_152291"/>